<evidence type="ECO:0000313" key="1">
    <source>
        <dbReference type="EMBL" id="CAH2102904.1"/>
    </source>
</evidence>
<name>A0AAU9UTB0_EUPED</name>
<dbReference type="Gene3D" id="3.30.420.10">
    <property type="entry name" value="Ribonuclease H-like superfamily/Ribonuclease H"/>
    <property type="match status" value="1"/>
</dbReference>
<dbReference type="PANTHER" id="PTHR47326:SF1">
    <property type="entry name" value="HTH PSQ-TYPE DOMAIN-CONTAINING PROTEIN"/>
    <property type="match status" value="1"/>
</dbReference>
<gene>
    <name evidence="1" type="ORF">EEDITHA_LOCUS17475</name>
</gene>
<dbReference type="Proteomes" id="UP001153954">
    <property type="component" value="Unassembled WGS sequence"/>
</dbReference>
<comment type="caution">
    <text evidence="1">The sequence shown here is derived from an EMBL/GenBank/DDBJ whole genome shotgun (WGS) entry which is preliminary data.</text>
</comment>
<evidence type="ECO:0000313" key="2">
    <source>
        <dbReference type="Proteomes" id="UP001153954"/>
    </source>
</evidence>
<keyword evidence="2" id="KW-1185">Reference proteome</keyword>
<proteinExistence type="predicted"/>
<organism evidence="1 2">
    <name type="scientific">Euphydryas editha</name>
    <name type="common">Edith's checkerspot</name>
    <dbReference type="NCBI Taxonomy" id="104508"/>
    <lineage>
        <taxon>Eukaryota</taxon>
        <taxon>Metazoa</taxon>
        <taxon>Ecdysozoa</taxon>
        <taxon>Arthropoda</taxon>
        <taxon>Hexapoda</taxon>
        <taxon>Insecta</taxon>
        <taxon>Pterygota</taxon>
        <taxon>Neoptera</taxon>
        <taxon>Endopterygota</taxon>
        <taxon>Lepidoptera</taxon>
        <taxon>Glossata</taxon>
        <taxon>Ditrysia</taxon>
        <taxon>Papilionoidea</taxon>
        <taxon>Nymphalidae</taxon>
        <taxon>Nymphalinae</taxon>
        <taxon>Euphydryas</taxon>
    </lineage>
</organism>
<reference evidence="1" key="1">
    <citation type="submission" date="2022-03" db="EMBL/GenBank/DDBJ databases">
        <authorList>
            <person name="Tunstrom K."/>
        </authorList>
    </citation>
    <scope>NUCLEOTIDE SEQUENCE</scope>
</reference>
<dbReference type="AlphaFoldDB" id="A0AAU9UTB0"/>
<dbReference type="InterPro" id="IPR036397">
    <property type="entry name" value="RNaseH_sf"/>
</dbReference>
<accession>A0AAU9UTB0</accession>
<dbReference type="EMBL" id="CAKOGL010000025">
    <property type="protein sequence ID" value="CAH2102904.1"/>
    <property type="molecule type" value="Genomic_DNA"/>
</dbReference>
<dbReference type="PANTHER" id="PTHR47326">
    <property type="entry name" value="TRANSPOSABLE ELEMENT TC3 TRANSPOSASE-LIKE PROTEIN"/>
    <property type="match status" value="1"/>
</dbReference>
<dbReference type="GO" id="GO:0003676">
    <property type="term" value="F:nucleic acid binding"/>
    <property type="evidence" value="ECO:0007669"/>
    <property type="project" value="InterPro"/>
</dbReference>
<sequence>MCNARSRPNAYTSLNHGQIISKNSYVNWPPRACDLTPCNFFFEVYENKSETIPDLKSVVQRVIGEIQPHLCEKDMKNFMKRLTACHQSRGGNLTDILFHT</sequence>
<protein>
    <submittedName>
        <fullName evidence="1">Uncharacterized protein</fullName>
    </submittedName>
</protein>